<feature type="region of interest" description="Disordered" evidence="1">
    <location>
        <begin position="62"/>
        <end position="98"/>
    </location>
</feature>
<protein>
    <recommendedName>
        <fullName evidence="4">Transposase</fullName>
    </recommendedName>
</protein>
<evidence type="ECO:0000313" key="3">
    <source>
        <dbReference type="Proteomes" id="UP001476282"/>
    </source>
</evidence>
<keyword evidence="3" id="KW-1185">Reference proteome</keyword>
<evidence type="ECO:0000256" key="1">
    <source>
        <dbReference type="SAM" id="MobiDB-lite"/>
    </source>
</evidence>
<accession>A0ABP9UVW0</accession>
<dbReference type="EMBL" id="BAABRI010000019">
    <property type="protein sequence ID" value="GAA5484008.1"/>
    <property type="molecule type" value="Genomic_DNA"/>
</dbReference>
<sequence length="110" mass="12431">MASKLDKHIDEIVEGRKRGLSFAAIVAGLGERYGLEITKRGLAGWYRRRQRQLREREVEVEAFAPERGTSPLSVERPVPSPQPDDSDDDWTAPAEPGKMVLKVMRNSQRS</sequence>
<evidence type="ECO:0000313" key="2">
    <source>
        <dbReference type="EMBL" id="GAA5484008.1"/>
    </source>
</evidence>
<dbReference type="Proteomes" id="UP001476282">
    <property type="component" value="Unassembled WGS sequence"/>
</dbReference>
<gene>
    <name evidence="2" type="ORF">Hsar01_03246</name>
</gene>
<organism evidence="2 3">
    <name type="scientific">Haloferula sargassicola</name>
    <dbReference type="NCBI Taxonomy" id="490096"/>
    <lineage>
        <taxon>Bacteria</taxon>
        <taxon>Pseudomonadati</taxon>
        <taxon>Verrucomicrobiota</taxon>
        <taxon>Verrucomicrobiia</taxon>
        <taxon>Verrucomicrobiales</taxon>
        <taxon>Verrucomicrobiaceae</taxon>
        <taxon>Haloferula</taxon>
    </lineage>
</organism>
<reference evidence="2 3" key="1">
    <citation type="submission" date="2024-02" db="EMBL/GenBank/DDBJ databases">
        <title>Haloferula sargassicola NBRC 104335.</title>
        <authorList>
            <person name="Ichikawa N."/>
            <person name="Katano-Makiyama Y."/>
            <person name="Hidaka K."/>
        </authorList>
    </citation>
    <scope>NUCLEOTIDE SEQUENCE [LARGE SCALE GENOMIC DNA]</scope>
    <source>
        <strain evidence="2 3">NBRC 104335</strain>
    </source>
</reference>
<proteinExistence type="predicted"/>
<evidence type="ECO:0008006" key="4">
    <source>
        <dbReference type="Google" id="ProtNLM"/>
    </source>
</evidence>
<name>A0ABP9UVW0_9BACT</name>
<comment type="caution">
    <text evidence="2">The sequence shown here is derived from an EMBL/GenBank/DDBJ whole genome shotgun (WGS) entry which is preliminary data.</text>
</comment>